<dbReference type="SMART" id="SM00129">
    <property type="entry name" value="KISc"/>
    <property type="match status" value="1"/>
</dbReference>
<dbReference type="FunFam" id="3.40.850.10:FF:000113">
    <property type="entry name" value="Kinesin-like protein"/>
    <property type="match status" value="1"/>
</dbReference>
<dbReference type="Pfam" id="PF00225">
    <property type="entry name" value="Kinesin"/>
    <property type="match status" value="1"/>
</dbReference>
<evidence type="ECO:0000256" key="2">
    <source>
        <dbReference type="ARBA" id="ARBA00022840"/>
    </source>
</evidence>
<keyword evidence="4" id="KW-0175">Coiled coil</keyword>
<proteinExistence type="inferred from homology"/>
<evidence type="ECO:0000313" key="8">
    <source>
        <dbReference type="Proteomes" id="UP001295684"/>
    </source>
</evidence>
<accession>A0AAD1UK46</accession>
<keyword evidence="1 3" id="KW-0547">Nucleotide-binding</keyword>
<dbReference type="Gene3D" id="3.40.850.10">
    <property type="entry name" value="Kinesin motor domain"/>
    <property type="match status" value="1"/>
</dbReference>
<dbReference type="SUPFAM" id="SSF58100">
    <property type="entry name" value="Bacterial hemolysins"/>
    <property type="match status" value="1"/>
</dbReference>
<feature type="region of interest" description="Disordered" evidence="5">
    <location>
        <begin position="384"/>
        <end position="436"/>
    </location>
</feature>
<feature type="compositionally biased region" description="Basic and acidic residues" evidence="5">
    <location>
        <begin position="27"/>
        <end position="43"/>
    </location>
</feature>
<dbReference type="InterPro" id="IPR027417">
    <property type="entry name" value="P-loop_NTPase"/>
</dbReference>
<comment type="caution">
    <text evidence="7">The sequence shown here is derived from an EMBL/GenBank/DDBJ whole genome shotgun (WGS) entry which is preliminary data.</text>
</comment>
<feature type="coiled-coil region" evidence="4">
    <location>
        <begin position="139"/>
        <end position="269"/>
    </location>
</feature>
<evidence type="ECO:0000256" key="4">
    <source>
        <dbReference type="SAM" id="Coils"/>
    </source>
</evidence>
<evidence type="ECO:0000256" key="5">
    <source>
        <dbReference type="SAM" id="MobiDB-lite"/>
    </source>
</evidence>
<feature type="compositionally biased region" description="Acidic residues" evidence="5">
    <location>
        <begin position="417"/>
        <end position="430"/>
    </location>
</feature>
<dbReference type="InterPro" id="IPR001752">
    <property type="entry name" value="Kinesin_motor_dom"/>
</dbReference>
<protein>
    <recommendedName>
        <fullName evidence="6">Kinesin motor domain-containing protein</fullName>
    </recommendedName>
</protein>
<comment type="similarity">
    <text evidence="3">Belongs to the TRAFAC class myosin-kinesin ATPase superfamily. Kinesin family.</text>
</comment>
<evidence type="ECO:0000313" key="7">
    <source>
        <dbReference type="EMBL" id="CAI2366754.1"/>
    </source>
</evidence>
<feature type="compositionally biased region" description="Basic and acidic residues" evidence="5">
    <location>
        <begin position="682"/>
        <end position="691"/>
    </location>
</feature>
<feature type="coiled-coil region" evidence="4">
    <location>
        <begin position="453"/>
        <end position="538"/>
    </location>
</feature>
<dbReference type="InterPro" id="IPR019821">
    <property type="entry name" value="Kinesin_motor_CS"/>
</dbReference>
<dbReference type="PANTHER" id="PTHR47972:SF16">
    <property type="entry name" value="KINESIN-LIKE PROTEIN"/>
    <property type="match status" value="1"/>
</dbReference>
<dbReference type="GO" id="GO:0007018">
    <property type="term" value="P:microtubule-based movement"/>
    <property type="evidence" value="ECO:0007669"/>
    <property type="project" value="InterPro"/>
</dbReference>
<gene>
    <name evidence="7" type="ORF">ECRASSUSDP1_LOCUS8028</name>
</gene>
<dbReference type="PRINTS" id="PR00380">
    <property type="entry name" value="KINESINHEAVY"/>
</dbReference>
<organism evidence="7 8">
    <name type="scientific">Euplotes crassus</name>
    <dbReference type="NCBI Taxonomy" id="5936"/>
    <lineage>
        <taxon>Eukaryota</taxon>
        <taxon>Sar</taxon>
        <taxon>Alveolata</taxon>
        <taxon>Ciliophora</taxon>
        <taxon>Intramacronucleata</taxon>
        <taxon>Spirotrichea</taxon>
        <taxon>Hypotrichia</taxon>
        <taxon>Euplotida</taxon>
        <taxon>Euplotidae</taxon>
        <taxon>Moneuplotes</taxon>
    </lineage>
</organism>
<evidence type="ECO:0000256" key="1">
    <source>
        <dbReference type="ARBA" id="ARBA00022741"/>
    </source>
</evidence>
<feature type="compositionally biased region" description="Basic and acidic residues" evidence="5">
    <location>
        <begin position="716"/>
        <end position="725"/>
    </location>
</feature>
<dbReference type="PROSITE" id="PS00411">
    <property type="entry name" value="KINESIN_MOTOR_1"/>
    <property type="match status" value="1"/>
</dbReference>
<feature type="region of interest" description="Disordered" evidence="5">
    <location>
        <begin position="775"/>
        <end position="818"/>
    </location>
</feature>
<feature type="compositionally biased region" description="Basic residues" evidence="5">
    <location>
        <begin position="401"/>
        <end position="413"/>
    </location>
</feature>
<feature type="region of interest" description="Disordered" evidence="5">
    <location>
        <begin position="682"/>
        <end position="725"/>
    </location>
</feature>
<dbReference type="PANTHER" id="PTHR47972">
    <property type="entry name" value="KINESIN-LIKE PROTEIN KLP-3"/>
    <property type="match status" value="1"/>
</dbReference>
<dbReference type="GO" id="GO:0005524">
    <property type="term" value="F:ATP binding"/>
    <property type="evidence" value="ECO:0007669"/>
    <property type="project" value="UniProtKB-UniRule"/>
</dbReference>
<dbReference type="Proteomes" id="UP001295684">
    <property type="component" value="Unassembled WGS sequence"/>
</dbReference>
<dbReference type="InterPro" id="IPR027640">
    <property type="entry name" value="Kinesin-like_fam"/>
</dbReference>
<evidence type="ECO:0000259" key="6">
    <source>
        <dbReference type="PROSITE" id="PS50067"/>
    </source>
</evidence>
<evidence type="ECO:0000256" key="3">
    <source>
        <dbReference type="PROSITE-ProRule" id="PRU00283"/>
    </source>
</evidence>
<keyword evidence="3" id="KW-0505">Motor protein</keyword>
<dbReference type="SUPFAM" id="SSF52540">
    <property type="entry name" value="P-loop containing nucleoside triphosphate hydrolases"/>
    <property type="match status" value="1"/>
</dbReference>
<feature type="compositionally biased region" description="Acidic residues" evidence="5">
    <location>
        <begin position="1304"/>
        <end position="1317"/>
    </location>
</feature>
<feature type="region of interest" description="Disordered" evidence="5">
    <location>
        <begin position="1"/>
        <end position="43"/>
    </location>
</feature>
<dbReference type="GO" id="GO:0003777">
    <property type="term" value="F:microtubule motor activity"/>
    <property type="evidence" value="ECO:0007669"/>
    <property type="project" value="InterPro"/>
</dbReference>
<feature type="region of interest" description="Disordered" evidence="5">
    <location>
        <begin position="1297"/>
        <end position="1317"/>
    </location>
</feature>
<feature type="binding site" evidence="3">
    <location>
        <begin position="1012"/>
        <end position="1019"/>
    </location>
    <ligand>
        <name>ATP</name>
        <dbReference type="ChEBI" id="CHEBI:30616"/>
    </ligand>
</feature>
<dbReference type="InterPro" id="IPR036961">
    <property type="entry name" value="Kinesin_motor_dom_sf"/>
</dbReference>
<feature type="compositionally biased region" description="Basic and acidic residues" evidence="5">
    <location>
        <begin position="389"/>
        <end position="400"/>
    </location>
</feature>
<name>A0AAD1UK46_EUPCR</name>
<keyword evidence="2 3" id="KW-0067">ATP-binding</keyword>
<reference evidence="7" key="1">
    <citation type="submission" date="2023-07" db="EMBL/GenBank/DDBJ databases">
        <authorList>
            <consortium name="AG Swart"/>
            <person name="Singh M."/>
            <person name="Singh A."/>
            <person name="Seah K."/>
            <person name="Emmerich C."/>
        </authorList>
    </citation>
    <scope>NUCLEOTIDE SEQUENCE</scope>
    <source>
        <strain evidence="7">DP1</strain>
    </source>
</reference>
<dbReference type="Gene3D" id="1.20.5.1700">
    <property type="match status" value="1"/>
</dbReference>
<dbReference type="EMBL" id="CAMPGE010007836">
    <property type="protein sequence ID" value="CAI2366754.1"/>
    <property type="molecule type" value="Genomic_DNA"/>
</dbReference>
<sequence length="1317" mass="151049">MSLLDVVQDDVPRSHSPFKGVAGKQTFFERADNEKEYSQDDMSLKDQRPYESLKFEEEPYVPVAVAQKHICLMENDMRRMKDNYNKTMKDLETGFIKHEEKTREIYNRTLNAWKTKAKNKIKQFQVALIKAIDERNEIEKTYKERNKKQRIENERLEKEKIFLISENEAGQEEIQAKAQLLEEIKDSYRNEISEKDKIIDERETQIEKLKDEQAEVQAKFEEEKQHLGDDLSTQLAEITKKLEEETTKREEFEEKCNDLQDQIASGNAVAVAGFEAPIKKKKTKMLDEEEKGKSMFDDNDSEDSEIQSITSQRVAHGEKATTLNIAAVGAMGGHSNETKELLKRIDKLEEDKAQMEEEKIDLAKALNNLNELLKESRSQMKIMQQQIDDAEKQVAEERNKVKMKKKKSKKKNRIRDEEEDENEDDEEDTFKEDPELKKMVEKLVPEEDREDAVAEAKRVMLIHSSKNEDLEKEIKKLSKENDILKKSLAEIKKREENDEDAEDIENLQEENQALMTQLKNLKKKNNEIETELNQIKENPIIPEQEEDSDGEIKINTSTVAPVSSAPCKNCPKLKETVSDLEEKIAILEEENLHLKQNLNKEEDKAIKLDQELSNLRKMNFSSDKVKAKDIDHAMEQQLNALMNENEDLKEQNAQLNKKVQPTKRLEVKLDKKDKEIEKLHQKIEKLEDKNDQLQNMEMGPPKKSKKKGGASTAEARQLKNKDKEISKLKSKLEKLEDRVETLNITAETRKEEIRNLHSINKEQDRELKAFKGDLAAAEKSKDRSIKKNEKARGKEAKEAAARKQELEKKLEVSKGKMSAENDKLKQEFQDMKAELEQRLRVLKDQSTVLNTQLDEAEQGIKQRDKEIKKLEKTIEDMKEQVGDAENLMAEHKSVKKQLKGITNEFGVIEVKYKEEVKKRKKLHNMIEDMKGKIRVFARARPMSSKEQKAGHTQEVTFPDEMTICVNTKNGLKKYNFDNCFGPDSTQEEVFDESVTLVQSAIDGFNVCCFAYGQTGSGKTFTIQGDAKNPGLTPRIFEELFTILDSMDNFEVSLSCYMVELYLESLKDLLRPKKAAEVPLEIKKNAHGMVVVEGAHEIPIESLSQANKIFEFGLDNRKTASTNMNATSSRSHLVFSIVINSRNKQTGQRTVGKLSLVDLAGSERVSKTGADKERLKEALAINKSLSALGNVISALGDGKKKHVPYRDNKLTMLMEDSLGGNAKTLMFVNVSPASYNTDETNTSLTYAKRVKNIKNVAVKNTKSKQTDKMNAIIMELQGEITRLESKLEEGGVKFRRTNTNFNIGEGDEEEKEFDPDEE</sequence>
<keyword evidence="8" id="KW-1185">Reference proteome</keyword>
<dbReference type="PROSITE" id="PS50067">
    <property type="entry name" value="KINESIN_MOTOR_2"/>
    <property type="match status" value="1"/>
</dbReference>
<dbReference type="GO" id="GO:0008017">
    <property type="term" value="F:microtubule binding"/>
    <property type="evidence" value="ECO:0007669"/>
    <property type="project" value="InterPro"/>
</dbReference>
<feature type="domain" description="Kinesin motor" evidence="6">
    <location>
        <begin position="932"/>
        <end position="1252"/>
    </location>
</feature>